<proteinExistence type="predicted"/>
<dbReference type="Proteomes" id="UP000092460">
    <property type="component" value="Unassembled WGS sequence"/>
</dbReference>
<evidence type="ECO:0000313" key="2">
    <source>
        <dbReference type="EnsemblMetazoa" id="GPPI043032-PA"/>
    </source>
</evidence>
<feature type="region of interest" description="Disordered" evidence="1">
    <location>
        <begin position="20"/>
        <end position="41"/>
    </location>
</feature>
<sequence length="115" mass="13339">MEYGYIDSESYAGRMTLDDIQTNKTTTPRNQGHGSQIDKTARQRNRIAASSPLTNNIVENQEQMGKQILLSMFGYIGKISQVWAQGNMQEFLRKACTKMLWQNLISFNRKWYCLH</sequence>
<reference evidence="2" key="2">
    <citation type="submission" date="2020-05" db="UniProtKB">
        <authorList>
            <consortium name="EnsemblMetazoa"/>
        </authorList>
    </citation>
    <scope>IDENTIFICATION</scope>
    <source>
        <strain evidence="2">IAEA</strain>
    </source>
</reference>
<evidence type="ECO:0000256" key="1">
    <source>
        <dbReference type="SAM" id="MobiDB-lite"/>
    </source>
</evidence>
<protein>
    <submittedName>
        <fullName evidence="2">Uncharacterized protein</fullName>
    </submittedName>
</protein>
<feature type="compositionally biased region" description="Polar residues" evidence="1">
    <location>
        <begin position="20"/>
        <end position="38"/>
    </location>
</feature>
<evidence type="ECO:0000313" key="3">
    <source>
        <dbReference type="Proteomes" id="UP000092460"/>
    </source>
</evidence>
<keyword evidence="3" id="KW-1185">Reference proteome</keyword>
<accession>A0A1B0BWX9</accession>
<dbReference type="VEuPathDB" id="VectorBase:GPPI043032"/>
<name>A0A1B0BWX9_9MUSC</name>
<dbReference type="AlphaFoldDB" id="A0A1B0BWX9"/>
<organism evidence="2 3">
    <name type="scientific">Glossina palpalis gambiensis</name>
    <dbReference type="NCBI Taxonomy" id="67801"/>
    <lineage>
        <taxon>Eukaryota</taxon>
        <taxon>Metazoa</taxon>
        <taxon>Ecdysozoa</taxon>
        <taxon>Arthropoda</taxon>
        <taxon>Hexapoda</taxon>
        <taxon>Insecta</taxon>
        <taxon>Pterygota</taxon>
        <taxon>Neoptera</taxon>
        <taxon>Endopterygota</taxon>
        <taxon>Diptera</taxon>
        <taxon>Brachycera</taxon>
        <taxon>Muscomorpha</taxon>
        <taxon>Hippoboscoidea</taxon>
        <taxon>Glossinidae</taxon>
        <taxon>Glossina</taxon>
    </lineage>
</organism>
<dbReference type="EMBL" id="JXJN01022002">
    <property type="status" value="NOT_ANNOTATED_CDS"/>
    <property type="molecule type" value="Genomic_DNA"/>
</dbReference>
<dbReference type="EnsemblMetazoa" id="GPPI043032-RA">
    <property type="protein sequence ID" value="GPPI043032-PA"/>
    <property type="gene ID" value="GPPI043032"/>
</dbReference>
<reference evidence="3" key="1">
    <citation type="submission" date="2015-01" db="EMBL/GenBank/DDBJ databases">
        <authorList>
            <person name="Aksoy S."/>
            <person name="Warren W."/>
            <person name="Wilson R.K."/>
        </authorList>
    </citation>
    <scope>NUCLEOTIDE SEQUENCE [LARGE SCALE GENOMIC DNA]</scope>
    <source>
        <strain evidence="3">IAEA</strain>
    </source>
</reference>